<feature type="compositionally biased region" description="Basic and acidic residues" evidence="1">
    <location>
        <begin position="22"/>
        <end position="40"/>
    </location>
</feature>
<reference evidence="3" key="1">
    <citation type="submission" date="2018-10" db="EMBL/GenBank/DDBJ databases">
        <title>Effector identification in a new, highly contiguous assembly of the strawberry crown rot pathogen Phytophthora cactorum.</title>
        <authorList>
            <person name="Armitage A.D."/>
            <person name="Nellist C.F."/>
            <person name="Bates H."/>
            <person name="Vickerstaff R.J."/>
            <person name="Harrison R.J."/>
        </authorList>
    </citation>
    <scope>NUCLEOTIDE SEQUENCE</scope>
    <source>
        <strain evidence="2">15-7</strain>
        <strain evidence="3">P415</strain>
        <strain evidence="4">P421</strain>
    </source>
</reference>
<proteinExistence type="predicted"/>
<comment type="caution">
    <text evidence="3">The sequence shown here is derived from an EMBL/GenBank/DDBJ whole genome shotgun (WGS) entry which is preliminary data.</text>
</comment>
<dbReference type="AlphaFoldDB" id="A0A8T1E9Z9"/>
<dbReference type="Proteomes" id="UP000697107">
    <property type="component" value="Unassembled WGS sequence"/>
</dbReference>
<gene>
    <name evidence="2" type="ORF">PC113_g24987</name>
    <name evidence="3" type="ORF">PC118_g25262</name>
    <name evidence="4" type="ORF">PC129_g24187</name>
</gene>
<dbReference type="Proteomes" id="UP000760860">
    <property type="component" value="Unassembled WGS sequence"/>
</dbReference>
<dbReference type="EMBL" id="RCMG01003885">
    <property type="protein sequence ID" value="KAG2797707.1"/>
    <property type="molecule type" value="Genomic_DNA"/>
</dbReference>
<dbReference type="Proteomes" id="UP000735874">
    <property type="component" value="Unassembled WGS sequence"/>
</dbReference>
<feature type="region of interest" description="Disordered" evidence="1">
    <location>
        <begin position="17"/>
        <end position="40"/>
    </location>
</feature>
<name>A0A8T1E9Z9_9STRA</name>
<feature type="region of interest" description="Disordered" evidence="1">
    <location>
        <begin position="73"/>
        <end position="93"/>
    </location>
</feature>
<evidence type="ECO:0000313" key="4">
    <source>
        <dbReference type="EMBL" id="KAG3199108.1"/>
    </source>
</evidence>
<evidence type="ECO:0000256" key="1">
    <source>
        <dbReference type="SAM" id="MobiDB-lite"/>
    </source>
</evidence>
<evidence type="ECO:0000313" key="3">
    <source>
        <dbReference type="EMBL" id="KAG2950373.1"/>
    </source>
</evidence>
<dbReference type="EMBL" id="RCMV01003346">
    <property type="protein sequence ID" value="KAG3199108.1"/>
    <property type="molecule type" value="Genomic_DNA"/>
</dbReference>
<feature type="non-terminal residue" evidence="3">
    <location>
        <position position="210"/>
    </location>
</feature>
<accession>A0A8T1E9Z9</accession>
<organism evidence="3 5">
    <name type="scientific">Phytophthora cactorum</name>
    <dbReference type="NCBI Taxonomy" id="29920"/>
    <lineage>
        <taxon>Eukaryota</taxon>
        <taxon>Sar</taxon>
        <taxon>Stramenopiles</taxon>
        <taxon>Oomycota</taxon>
        <taxon>Peronosporomycetes</taxon>
        <taxon>Peronosporales</taxon>
        <taxon>Peronosporaceae</taxon>
        <taxon>Phytophthora</taxon>
    </lineage>
</organism>
<evidence type="ECO:0000313" key="2">
    <source>
        <dbReference type="EMBL" id="KAG2797707.1"/>
    </source>
</evidence>
<dbReference type="VEuPathDB" id="FungiDB:PC110_g21659"/>
<sequence length="210" mass="24060">MKDAAFFDEVAVFLDQNDAPEAAEKENHEAATTPRDDGLHLDSRQLLAETEELLASYDTPTDTQQELNVNSASMNTNSSEDDKTETLQNDNISTGKRREIWNAQAAQRRLRYRQKLQDEKETLRQQATELSTPVTILENAQVELKTRQASNLMFGAWRAVAARQLERRLQAEQQQKLLRAEVVGRARLIHQMSLLLEDRLKSKQQDRLIS</sequence>
<protein>
    <submittedName>
        <fullName evidence="3">Uncharacterized protein</fullName>
    </submittedName>
</protein>
<dbReference type="EMBL" id="RCML01004092">
    <property type="protein sequence ID" value="KAG2950373.1"/>
    <property type="molecule type" value="Genomic_DNA"/>
</dbReference>
<evidence type="ECO:0000313" key="5">
    <source>
        <dbReference type="Proteomes" id="UP000697107"/>
    </source>
</evidence>